<dbReference type="STRING" id="1365950.SAMN05428963_10390"/>
<dbReference type="Proteomes" id="UP000190135">
    <property type="component" value="Unassembled WGS sequence"/>
</dbReference>
<name>A0A1T4NNB4_9HYPH</name>
<dbReference type="OrthoDB" id="7362478at2"/>
<dbReference type="Pfam" id="PF06186">
    <property type="entry name" value="DUF992"/>
    <property type="match status" value="1"/>
</dbReference>
<sequence length="160" mass="15938">MKKLVFAAALASAMVALPLSASADSELGSLVCHSNGSTGFIIGSSENLVCEFTPANSQAPHELYNAKLDNFGLDVGVTGETVMQWTVLSVGGNDYKPWSLAGTYGGASADASFAAGGGVKVLAGADNGLTLQPISVQAQSGVNAAIGVTKFTLSPAGNAG</sequence>
<feature type="signal peptide" evidence="1">
    <location>
        <begin position="1"/>
        <end position="23"/>
    </location>
</feature>
<dbReference type="AlphaFoldDB" id="A0A1T4NNB4"/>
<keyword evidence="3" id="KW-1185">Reference proteome</keyword>
<gene>
    <name evidence="2" type="ORF">SAMN05428963_10390</name>
</gene>
<keyword evidence="1" id="KW-0732">Signal</keyword>
<feature type="chain" id="PRO_5012684882" description="DUF992 domain-containing protein" evidence="1">
    <location>
        <begin position="24"/>
        <end position="160"/>
    </location>
</feature>
<dbReference type="EMBL" id="FUXL01000003">
    <property type="protein sequence ID" value="SJZ80248.1"/>
    <property type="molecule type" value="Genomic_DNA"/>
</dbReference>
<organism evidence="2 3">
    <name type="scientific">Consotaella salsifontis</name>
    <dbReference type="NCBI Taxonomy" id="1365950"/>
    <lineage>
        <taxon>Bacteria</taxon>
        <taxon>Pseudomonadati</taxon>
        <taxon>Pseudomonadota</taxon>
        <taxon>Alphaproteobacteria</taxon>
        <taxon>Hyphomicrobiales</taxon>
        <taxon>Aurantimonadaceae</taxon>
        <taxon>Consotaella</taxon>
    </lineage>
</organism>
<evidence type="ECO:0000313" key="2">
    <source>
        <dbReference type="EMBL" id="SJZ80248.1"/>
    </source>
</evidence>
<evidence type="ECO:0000256" key="1">
    <source>
        <dbReference type="SAM" id="SignalP"/>
    </source>
</evidence>
<reference evidence="3" key="1">
    <citation type="submission" date="2017-02" db="EMBL/GenBank/DDBJ databases">
        <authorList>
            <person name="Varghese N."/>
            <person name="Submissions S."/>
        </authorList>
    </citation>
    <scope>NUCLEOTIDE SEQUENCE [LARGE SCALE GENOMIC DNA]</scope>
    <source>
        <strain evidence="3">USBA 369</strain>
    </source>
</reference>
<evidence type="ECO:0008006" key="4">
    <source>
        <dbReference type="Google" id="ProtNLM"/>
    </source>
</evidence>
<proteinExistence type="predicted"/>
<accession>A0A1T4NNB4</accession>
<dbReference type="RefSeq" id="WP_078707209.1">
    <property type="nucleotide sequence ID" value="NZ_FUXL01000003.1"/>
</dbReference>
<dbReference type="InterPro" id="IPR009333">
    <property type="entry name" value="DUF992"/>
</dbReference>
<evidence type="ECO:0000313" key="3">
    <source>
        <dbReference type="Proteomes" id="UP000190135"/>
    </source>
</evidence>
<protein>
    <recommendedName>
        <fullName evidence="4">DUF992 domain-containing protein</fullName>
    </recommendedName>
</protein>